<accession>X0YBT4</accession>
<dbReference type="EMBL" id="BARS01056831">
    <property type="protein sequence ID" value="GAG46183.1"/>
    <property type="molecule type" value="Genomic_DNA"/>
</dbReference>
<proteinExistence type="predicted"/>
<protein>
    <submittedName>
        <fullName evidence="1">Uncharacterized protein</fullName>
    </submittedName>
</protein>
<dbReference type="AlphaFoldDB" id="X0YBT4"/>
<organism evidence="1">
    <name type="scientific">marine sediment metagenome</name>
    <dbReference type="NCBI Taxonomy" id="412755"/>
    <lineage>
        <taxon>unclassified sequences</taxon>
        <taxon>metagenomes</taxon>
        <taxon>ecological metagenomes</taxon>
    </lineage>
</organism>
<name>X0YBT4_9ZZZZ</name>
<dbReference type="InterPro" id="IPR027558">
    <property type="entry name" value="Pre_pil_HX9DG_C"/>
</dbReference>
<gene>
    <name evidence="1" type="ORF">S01H1_83560</name>
</gene>
<reference evidence="1" key="1">
    <citation type="journal article" date="2014" name="Front. Microbiol.">
        <title>High frequency of phylogenetically diverse reductive dehalogenase-homologous genes in deep subseafloor sedimentary metagenomes.</title>
        <authorList>
            <person name="Kawai M."/>
            <person name="Futagami T."/>
            <person name="Toyoda A."/>
            <person name="Takaki Y."/>
            <person name="Nishi S."/>
            <person name="Hori S."/>
            <person name="Arai W."/>
            <person name="Tsubouchi T."/>
            <person name="Morono Y."/>
            <person name="Uchiyama I."/>
            <person name="Ito T."/>
            <person name="Fujiyama A."/>
            <person name="Inagaki F."/>
            <person name="Takami H."/>
        </authorList>
    </citation>
    <scope>NUCLEOTIDE SEQUENCE</scope>
    <source>
        <strain evidence="1">Expedition CK06-06</strain>
    </source>
</reference>
<evidence type="ECO:0000313" key="1">
    <source>
        <dbReference type="EMBL" id="GAG46183.1"/>
    </source>
</evidence>
<sequence length="65" mass="7073">PARHPSSSNILYADGSVRADATRVVTESDLDPCPSGTWEGLNVTSWADWDNTFGTLHHIIPVPKL</sequence>
<comment type="caution">
    <text evidence="1">The sequence shown here is derived from an EMBL/GenBank/DDBJ whole genome shotgun (WGS) entry which is preliminary data.</text>
</comment>
<dbReference type="NCBIfam" id="TIGR04294">
    <property type="entry name" value="pre_pil_HX9DG"/>
    <property type="match status" value="1"/>
</dbReference>
<feature type="non-terminal residue" evidence="1">
    <location>
        <position position="1"/>
    </location>
</feature>